<dbReference type="EMBL" id="JAWRVG010000005">
    <property type="protein sequence ID" value="KAK4082269.1"/>
    <property type="molecule type" value="Genomic_DNA"/>
</dbReference>
<gene>
    <name evidence="1" type="ORF">Triagg1_2081</name>
</gene>
<comment type="caution">
    <text evidence="1">The sequence shown here is derived from an EMBL/GenBank/DDBJ whole genome shotgun (WGS) entry which is preliminary data.</text>
</comment>
<evidence type="ECO:0000313" key="2">
    <source>
        <dbReference type="Proteomes" id="UP001273209"/>
    </source>
</evidence>
<evidence type="ECO:0000313" key="1">
    <source>
        <dbReference type="EMBL" id="KAK4082269.1"/>
    </source>
</evidence>
<organism evidence="1 2">
    <name type="scientific">Trichoderma aggressivum f. europaeum</name>
    <dbReference type="NCBI Taxonomy" id="173218"/>
    <lineage>
        <taxon>Eukaryota</taxon>
        <taxon>Fungi</taxon>
        <taxon>Dikarya</taxon>
        <taxon>Ascomycota</taxon>
        <taxon>Pezizomycotina</taxon>
        <taxon>Sordariomycetes</taxon>
        <taxon>Hypocreomycetidae</taxon>
        <taxon>Hypocreales</taxon>
        <taxon>Hypocreaceae</taxon>
        <taxon>Trichoderma</taxon>
    </lineage>
</organism>
<name>A0AAE1IJK8_9HYPO</name>
<sequence length="152" mass="17039">MGFIFAVRSLPDFTQQNLIKPTDLVRLYVDNYNQIKPLIDSIVTMLPVPVFLPITRNMISGRLNEENDQLDVAATVLAHAIQVLLFAPFTSTRGSFNTIDKEVTVTPKFAGYENYESTGSKSSKSVCYDEAGRIRDSARDYICYVTPPHLLS</sequence>
<dbReference type="AlphaFoldDB" id="A0AAE1IJK8"/>
<proteinExistence type="predicted"/>
<keyword evidence="2" id="KW-1185">Reference proteome</keyword>
<dbReference type="Proteomes" id="UP001273209">
    <property type="component" value="Unassembled WGS sequence"/>
</dbReference>
<dbReference type="RefSeq" id="XP_062758937.1">
    <property type="nucleotide sequence ID" value="XM_062896223.1"/>
</dbReference>
<reference evidence="1" key="1">
    <citation type="submission" date="2023-11" db="EMBL/GenBank/DDBJ databases">
        <title>The genome sequences of three competitors of mushroom-forming fungi.</title>
        <authorList>
            <person name="Beijen E."/>
            <person name="Ohm R.A."/>
        </authorList>
    </citation>
    <scope>NUCLEOTIDE SEQUENCE</scope>
    <source>
        <strain evidence="1">CBS 100526</strain>
    </source>
</reference>
<protein>
    <submittedName>
        <fullName evidence="1">Uncharacterized protein</fullName>
    </submittedName>
</protein>
<accession>A0AAE1IJK8</accession>
<dbReference type="GeneID" id="87916128"/>